<keyword evidence="2" id="KW-0732">Signal</keyword>
<feature type="chain" id="PRO_5044399841" description="Copper resistance protein B" evidence="2">
    <location>
        <begin position="26"/>
        <end position="105"/>
    </location>
</feature>
<dbReference type="Proteomes" id="UP001158500">
    <property type="component" value="Unassembled WGS sequence"/>
</dbReference>
<protein>
    <recommendedName>
        <fullName evidence="6">Copper resistance protein B</fullName>
    </recommendedName>
</protein>
<dbReference type="EMBL" id="JAOCDG010000002">
    <property type="protein sequence ID" value="MDH0686863.1"/>
    <property type="molecule type" value="Genomic_DNA"/>
</dbReference>
<accession>A0A4S2B8H6</accession>
<evidence type="ECO:0008006" key="6">
    <source>
        <dbReference type="Google" id="ProtNLM"/>
    </source>
</evidence>
<evidence type="ECO:0000256" key="2">
    <source>
        <dbReference type="SAM" id="SignalP"/>
    </source>
</evidence>
<proteinExistence type="predicted"/>
<evidence type="ECO:0000313" key="3">
    <source>
        <dbReference type="EMBL" id="MDH0686863.1"/>
    </source>
</evidence>
<feature type="compositionally biased region" description="Basic and acidic residues" evidence="1">
    <location>
        <begin position="61"/>
        <end position="81"/>
    </location>
</feature>
<sequence>MKTLKHTTLLALGLAASLGLNAVQAQQSENDGHHAENDPAEQATPQTTQPKTQQGGMMQGMDHDKMKDMHEQHMGNGHMDHGGMGGGSVDKDMPKDAEQGNPHAH</sequence>
<gene>
    <name evidence="4" type="ORF">N5C32_01080</name>
    <name evidence="3" type="ORF">N5D09_02035</name>
</gene>
<dbReference type="Proteomes" id="UP001161139">
    <property type="component" value="Unassembled WGS sequence"/>
</dbReference>
<organism evidence="3 5">
    <name type="scientific">Stutzerimonas stutzeri</name>
    <name type="common">Pseudomonas stutzeri</name>
    <dbReference type="NCBI Taxonomy" id="316"/>
    <lineage>
        <taxon>Bacteria</taxon>
        <taxon>Pseudomonadati</taxon>
        <taxon>Pseudomonadota</taxon>
        <taxon>Gammaproteobacteria</taxon>
        <taxon>Pseudomonadales</taxon>
        <taxon>Pseudomonadaceae</taxon>
        <taxon>Stutzerimonas</taxon>
    </lineage>
</organism>
<dbReference type="AlphaFoldDB" id="A0A4S2B8H6"/>
<dbReference type="RefSeq" id="WP_111481914.1">
    <property type="nucleotide sequence ID" value="NZ_CAJFAG010000011.1"/>
</dbReference>
<comment type="caution">
    <text evidence="3">The sequence shown here is derived from an EMBL/GenBank/DDBJ whole genome shotgun (WGS) entry which is preliminary data.</text>
</comment>
<evidence type="ECO:0000313" key="4">
    <source>
        <dbReference type="EMBL" id="MDH1234627.1"/>
    </source>
</evidence>
<name>A0A4S2B8H6_STUST</name>
<evidence type="ECO:0000256" key="1">
    <source>
        <dbReference type="SAM" id="MobiDB-lite"/>
    </source>
</evidence>
<evidence type="ECO:0000313" key="5">
    <source>
        <dbReference type="Proteomes" id="UP001161139"/>
    </source>
</evidence>
<feature type="signal peptide" evidence="2">
    <location>
        <begin position="1"/>
        <end position="25"/>
    </location>
</feature>
<feature type="region of interest" description="Disordered" evidence="1">
    <location>
        <begin position="25"/>
        <end position="105"/>
    </location>
</feature>
<dbReference type="EMBL" id="JAOCAE010000001">
    <property type="protein sequence ID" value="MDH1234627.1"/>
    <property type="molecule type" value="Genomic_DNA"/>
</dbReference>
<reference evidence="3" key="1">
    <citation type="submission" date="2022-09" db="EMBL/GenBank/DDBJ databases">
        <title>Intensive care unit water sources are persistently colonized with multi-drug resistant bacteria and are the site of extensive horizontal gene transfer of antibiotic resistance genes.</title>
        <authorList>
            <person name="Diorio-Toth L."/>
        </authorList>
    </citation>
    <scope>NUCLEOTIDE SEQUENCE</scope>
    <source>
        <strain evidence="3">GD03864</strain>
        <strain evidence="4">GD03947</strain>
    </source>
</reference>
<feature type="compositionally biased region" description="Basic and acidic residues" evidence="1">
    <location>
        <begin position="89"/>
        <end position="98"/>
    </location>
</feature>
<feature type="compositionally biased region" description="Low complexity" evidence="1">
    <location>
        <begin position="46"/>
        <end position="60"/>
    </location>
</feature>